<feature type="signal peptide" evidence="1">
    <location>
        <begin position="1"/>
        <end position="16"/>
    </location>
</feature>
<dbReference type="PROSITE" id="PS51257">
    <property type="entry name" value="PROKAR_LIPOPROTEIN"/>
    <property type="match status" value="1"/>
</dbReference>
<gene>
    <name evidence="2" type="ORF">HAT86_11215</name>
</gene>
<dbReference type="RefSeq" id="WP_167197424.1">
    <property type="nucleotide sequence ID" value="NZ_JAAORB010000023.1"/>
</dbReference>
<sequence>MRPGSFAFLILPALLAASCTQFPVIEDRVGEDVRDAPYMDLVPVETLRAGVPATQVTDTDITAVEARIARLRARAARLSGAVVDSQTRARMSQGVD</sequence>
<dbReference type="EMBL" id="JAAORB010000023">
    <property type="protein sequence ID" value="NHQ75029.1"/>
    <property type="molecule type" value="Genomic_DNA"/>
</dbReference>
<dbReference type="AlphaFoldDB" id="A0A967BEW5"/>
<evidence type="ECO:0000256" key="1">
    <source>
        <dbReference type="SAM" id="SignalP"/>
    </source>
</evidence>
<dbReference type="Proteomes" id="UP000639775">
    <property type="component" value="Unassembled WGS sequence"/>
</dbReference>
<accession>A0A967BEW5</accession>
<proteinExistence type="predicted"/>
<evidence type="ECO:0000313" key="2">
    <source>
        <dbReference type="EMBL" id="NHQ75029.1"/>
    </source>
</evidence>
<keyword evidence="1" id="KW-0732">Signal</keyword>
<feature type="chain" id="PRO_5037951412" evidence="1">
    <location>
        <begin position="17"/>
        <end position="96"/>
    </location>
</feature>
<keyword evidence="3" id="KW-1185">Reference proteome</keyword>
<comment type="caution">
    <text evidence="2">The sequence shown here is derived from an EMBL/GenBank/DDBJ whole genome shotgun (WGS) entry which is preliminary data.</text>
</comment>
<reference evidence="2" key="1">
    <citation type="submission" date="2020-03" db="EMBL/GenBank/DDBJ databases">
        <title>Roseovarius gahaiensis sp. nov., isolated from Gahai Saline Lake, China.</title>
        <authorList>
            <person name="Sun X."/>
        </authorList>
    </citation>
    <scope>NUCLEOTIDE SEQUENCE</scope>
    <source>
        <strain evidence="2">GH877</strain>
    </source>
</reference>
<protein>
    <submittedName>
        <fullName evidence="2">Uncharacterized protein</fullName>
    </submittedName>
</protein>
<name>A0A967BEW5_9RHOB</name>
<evidence type="ECO:0000313" key="3">
    <source>
        <dbReference type="Proteomes" id="UP000639775"/>
    </source>
</evidence>
<organism evidence="2 3">
    <name type="scientific">Roseovarius gahaiensis</name>
    <dbReference type="NCBI Taxonomy" id="2716691"/>
    <lineage>
        <taxon>Bacteria</taxon>
        <taxon>Pseudomonadati</taxon>
        <taxon>Pseudomonadota</taxon>
        <taxon>Alphaproteobacteria</taxon>
        <taxon>Rhodobacterales</taxon>
        <taxon>Roseobacteraceae</taxon>
        <taxon>Roseovarius</taxon>
    </lineage>
</organism>